<dbReference type="AlphaFoldDB" id="A0A848IBN5"/>
<evidence type="ECO:0000313" key="11">
    <source>
        <dbReference type="Proteomes" id="UP000544134"/>
    </source>
</evidence>
<dbReference type="InterPro" id="IPR036097">
    <property type="entry name" value="HisK_dim/P_sf"/>
</dbReference>
<feature type="transmembrane region" description="Helical" evidence="8">
    <location>
        <begin position="222"/>
        <end position="245"/>
    </location>
</feature>
<comment type="caution">
    <text evidence="10">The sequence shown here is derived from an EMBL/GenBank/DDBJ whole genome shotgun (WGS) entry which is preliminary data.</text>
</comment>
<dbReference type="SUPFAM" id="SSF47384">
    <property type="entry name" value="Homodimeric domain of signal transducing histidine kinase"/>
    <property type="match status" value="1"/>
</dbReference>
<evidence type="ECO:0000256" key="1">
    <source>
        <dbReference type="ARBA" id="ARBA00000085"/>
    </source>
</evidence>
<feature type="transmembrane region" description="Helical" evidence="8">
    <location>
        <begin position="12"/>
        <end position="36"/>
    </location>
</feature>
<keyword evidence="8" id="KW-0812">Transmembrane</keyword>
<keyword evidence="5 10" id="KW-0418">Kinase</keyword>
<evidence type="ECO:0000256" key="3">
    <source>
        <dbReference type="ARBA" id="ARBA00022553"/>
    </source>
</evidence>
<feature type="domain" description="Histidine kinase" evidence="9">
    <location>
        <begin position="320"/>
        <end position="525"/>
    </location>
</feature>
<dbReference type="Pfam" id="PF00512">
    <property type="entry name" value="HisKA"/>
    <property type="match status" value="1"/>
</dbReference>
<evidence type="ECO:0000256" key="7">
    <source>
        <dbReference type="SAM" id="MobiDB-lite"/>
    </source>
</evidence>
<dbReference type="EC" id="2.7.13.3" evidence="2"/>
<organism evidence="10 11">
    <name type="scientific">Paraburkholderia polaris</name>
    <dbReference type="NCBI Taxonomy" id="2728848"/>
    <lineage>
        <taxon>Bacteria</taxon>
        <taxon>Pseudomonadati</taxon>
        <taxon>Pseudomonadota</taxon>
        <taxon>Betaproteobacteria</taxon>
        <taxon>Burkholderiales</taxon>
        <taxon>Burkholderiaceae</taxon>
        <taxon>Paraburkholderia</taxon>
    </lineage>
</organism>
<keyword evidence="3" id="KW-0597">Phosphoprotein</keyword>
<dbReference type="Proteomes" id="UP000544134">
    <property type="component" value="Unassembled WGS sequence"/>
</dbReference>
<dbReference type="InterPro" id="IPR036890">
    <property type="entry name" value="HATPase_C_sf"/>
</dbReference>
<feature type="compositionally biased region" description="Pro residues" evidence="7">
    <location>
        <begin position="77"/>
        <end position="99"/>
    </location>
</feature>
<dbReference type="CDD" id="cd00075">
    <property type="entry name" value="HATPase"/>
    <property type="match status" value="1"/>
</dbReference>
<evidence type="ECO:0000259" key="9">
    <source>
        <dbReference type="PROSITE" id="PS50109"/>
    </source>
</evidence>
<dbReference type="InterPro" id="IPR003594">
    <property type="entry name" value="HATPase_dom"/>
</dbReference>
<dbReference type="InterPro" id="IPR003661">
    <property type="entry name" value="HisK_dim/P_dom"/>
</dbReference>
<dbReference type="InterPro" id="IPR050736">
    <property type="entry name" value="Sensor_HK_Regulatory"/>
</dbReference>
<keyword evidence="8" id="KW-1133">Transmembrane helix</keyword>
<dbReference type="SUPFAM" id="SSF55874">
    <property type="entry name" value="ATPase domain of HSP90 chaperone/DNA topoisomerase II/histidine kinase"/>
    <property type="match status" value="1"/>
</dbReference>
<evidence type="ECO:0000256" key="2">
    <source>
        <dbReference type="ARBA" id="ARBA00012438"/>
    </source>
</evidence>
<gene>
    <name evidence="10" type="ORF">HHL24_12730</name>
</gene>
<proteinExistence type="predicted"/>
<dbReference type="InterPro" id="IPR005467">
    <property type="entry name" value="His_kinase_dom"/>
</dbReference>
<name>A0A848IBN5_9BURK</name>
<keyword evidence="4" id="KW-0808">Transferase</keyword>
<evidence type="ECO:0000313" key="10">
    <source>
        <dbReference type="EMBL" id="NML98809.1"/>
    </source>
</evidence>
<protein>
    <recommendedName>
        <fullName evidence="2">histidine kinase</fullName>
        <ecNumber evidence="2">2.7.13.3</ecNumber>
    </recommendedName>
</protein>
<evidence type="ECO:0000256" key="4">
    <source>
        <dbReference type="ARBA" id="ARBA00022679"/>
    </source>
</evidence>
<dbReference type="PRINTS" id="PR00344">
    <property type="entry name" value="BCTRLSENSOR"/>
</dbReference>
<dbReference type="EMBL" id="JABBGJ010000012">
    <property type="protein sequence ID" value="NML98809.1"/>
    <property type="molecule type" value="Genomic_DNA"/>
</dbReference>
<dbReference type="PANTHER" id="PTHR43711">
    <property type="entry name" value="TWO-COMPONENT HISTIDINE KINASE"/>
    <property type="match status" value="1"/>
</dbReference>
<dbReference type="SMART" id="SM00387">
    <property type="entry name" value="HATPase_c"/>
    <property type="match status" value="1"/>
</dbReference>
<sequence length="526" mass="56154">MSATPRRFSFASQLVVFWLLVAVMCALLIGLVWFMAQANIGRQIGLARQQGLAGCETIGSRYDMSIDRAPESQPAPSTNPPTSSPTNPPTIAPTRPPATPQTTAATPNTDLMHAILDVVLAQMDGVEGGFWRPAGAARGTFDAYAFPTYQGSGIKRDIPDAETPLILRTLRAATARRAAASEFVEGQQDAVIVTACPVPHREGLFAWTLSRVHPPLGPSGKALVTTLAVLLAVIVGIAIALGVLLRRWRTNLARVEANLSQPADSFTPIAPTGEPDLDKIVHAFNAYGARAMSLQQQAGELHTQLAAAERFAAIGRFAAQLAHEIRNPIGAMRLKAENALNGDAERQQRALGAILEQIQRVERQLSGLLALTQPVRVDAHAVALRAWLADRIEWHRDAAARAGVSLELDIASGLPERAAFDAEQLARAIDNLILNALRHTPSGGHVTLRAAHSAATLRIEVADTGKGVASAERERIFEPFVTGHASGSGLGLAVVREIAAAHGGSAFYEARERGACFVIEIPWRTS</sequence>
<dbReference type="SMART" id="SM00388">
    <property type="entry name" value="HisKA"/>
    <property type="match status" value="1"/>
</dbReference>
<dbReference type="Gene3D" id="3.30.565.10">
    <property type="entry name" value="Histidine kinase-like ATPase, C-terminal domain"/>
    <property type="match status" value="1"/>
</dbReference>
<evidence type="ECO:0000256" key="6">
    <source>
        <dbReference type="ARBA" id="ARBA00023012"/>
    </source>
</evidence>
<feature type="region of interest" description="Disordered" evidence="7">
    <location>
        <begin position="67"/>
        <end position="105"/>
    </location>
</feature>
<evidence type="ECO:0000256" key="5">
    <source>
        <dbReference type="ARBA" id="ARBA00022777"/>
    </source>
</evidence>
<keyword evidence="8" id="KW-0472">Membrane</keyword>
<dbReference type="Pfam" id="PF02518">
    <property type="entry name" value="HATPase_c"/>
    <property type="match status" value="1"/>
</dbReference>
<dbReference type="Gene3D" id="1.10.287.130">
    <property type="match status" value="1"/>
</dbReference>
<dbReference type="PANTHER" id="PTHR43711:SF32">
    <property type="entry name" value="SENSOR-TYPE HISTIDINE KINASE PRRB"/>
    <property type="match status" value="1"/>
</dbReference>
<comment type="catalytic activity">
    <reaction evidence="1">
        <text>ATP + protein L-histidine = ADP + protein N-phospho-L-histidine.</text>
        <dbReference type="EC" id="2.7.13.3"/>
    </reaction>
</comment>
<dbReference type="InterPro" id="IPR004358">
    <property type="entry name" value="Sig_transdc_His_kin-like_C"/>
</dbReference>
<keyword evidence="11" id="KW-1185">Reference proteome</keyword>
<dbReference type="RefSeq" id="WP_169485820.1">
    <property type="nucleotide sequence ID" value="NZ_JABBGJ010000012.1"/>
</dbReference>
<dbReference type="PROSITE" id="PS50109">
    <property type="entry name" value="HIS_KIN"/>
    <property type="match status" value="1"/>
</dbReference>
<evidence type="ECO:0000256" key="8">
    <source>
        <dbReference type="SAM" id="Phobius"/>
    </source>
</evidence>
<keyword evidence="6" id="KW-0902">Two-component regulatory system</keyword>
<reference evidence="10 11" key="1">
    <citation type="submission" date="2020-04" db="EMBL/GenBank/DDBJ databases">
        <title>Paraburkholderia sp. RP-4-7 isolated from soil.</title>
        <authorList>
            <person name="Dahal R.H."/>
        </authorList>
    </citation>
    <scope>NUCLEOTIDE SEQUENCE [LARGE SCALE GENOMIC DNA]</scope>
    <source>
        <strain evidence="10 11">RP-4-7</strain>
    </source>
</reference>
<accession>A0A848IBN5</accession>
<dbReference type="GO" id="GO:0000155">
    <property type="term" value="F:phosphorelay sensor kinase activity"/>
    <property type="evidence" value="ECO:0007669"/>
    <property type="project" value="InterPro"/>
</dbReference>
<dbReference type="CDD" id="cd00082">
    <property type="entry name" value="HisKA"/>
    <property type="match status" value="1"/>
</dbReference>